<proteinExistence type="predicted"/>
<accession>A0A445MD96</accession>
<dbReference type="AlphaFoldDB" id="A0A445MD96"/>
<evidence type="ECO:0000313" key="1">
    <source>
        <dbReference type="EMBL" id="RZR72227.1"/>
    </source>
</evidence>
<sequence>MTKLPPSKSLICGVFSSYQHLMSLGFPPPRSRWPCKRRPRCYRLARSAIRLSRSEHRNRTVDRPLDVPAVEQLKCEIMEFQPGLTDPSRGVRVMVSLLMLRFLLADSCAYSHWRLVSGFDSICSLRDLQVRAVAPPAAAAAVVIPRLSAAQIVEPPRPLSGEPVLPVPRRAVPVSKEAVMKPKREIDGGSGGERFKVSFKLRMLGPGLCKPRSMAQKQRRRRSMLGEVEEAAVLLMALSSGFLHA</sequence>
<reference evidence="1" key="1">
    <citation type="journal article" date="2018" name="Data Brief">
        <title>Genome sequence data from 17 accessions of Ensete ventricosum, a staple food crop for millions in Ethiopia.</title>
        <authorList>
            <person name="Yemataw Z."/>
            <person name="Muzemil S."/>
            <person name="Ambachew D."/>
            <person name="Tripathi L."/>
            <person name="Tesfaye K."/>
            <person name="Chala A."/>
            <person name="Farbos A."/>
            <person name="O'Neill P."/>
            <person name="Moore K."/>
            <person name="Grant M."/>
            <person name="Studholme D.J."/>
        </authorList>
    </citation>
    <scope>NUCLEOTIDE SEQUENCE [LARGE SCALE GENOMIC DNA]</scope>
    <source>
        <tissue evidence="1">Leaf</tissue>
    </source>
</reference>
<gene>
    <name evidence="1" type="ORF">BHM03_00011312</name>
</gene>
<dbReference type="Proteomes" id="UP000290560">
    <property type="component" value="Unassembled WGS sequence"/>
</dbReference>
<name>A0A445MD96_ENSVE</name>
<organism evidence="1">
    <name type="scientific">Ensete ventricosum</name>
    <name type="common">Abyssinian banana</name>
    <name type="synonym">Musa ensete</name>
    <dbReference type="NCBI Taxonomy" id="4639"/>
    <lineage>
        <taxon>Eukaryota</taxon>
        <taxon>Viridiplantae</taxon>
        <taxon>Streptophyta</taxon>
        <taxon>Embryophyta</taxon>
        <taxon>Tracheophyta</taxon>
        <taxon>Spermatophyta</taxon>
        <taxon>Magnoliopsida</taxon>
        <taxon>Liliopsida</taxon>
        <taxon>Zingiberales</taxon>
        <taxon>Musaceae</taxon>
        <taxon>Ensete</taxon>
    </lineage>
</organism>
<protein>
    <submittedName>
        <fullName evidence="1">Uncharacterized protein</fullName>
    </submittedName>
</protein>
<dbReference type="EMBL" id="KV875648">
    <property type="protein sequence ID" value="RZR72227.1"/>
    <property type="molecule type" value="Genomic_DNA"/>
</dbReference>